<sequence>MPSRPISSPCRGIGAALLLIVLLGGLAGRAVGAVEPYWYDQPYGYVVIDQSLRDALEAFGRNLGVPVVIAKQVGGKAPSNLRADSAGDFLDTLCAHNGLTWFYDGGVLHVTRDEEVEIRQFMADGFEAIELEQALDALGVAGNHLAIRGGADGEPVMVSGPPPYMALVEQWIERRRPAPDVVARGQTRERGVRVFRGSVSEVSNPTGTAQTP</sequence>
<organism evidence="1 2">
    <name type="scientific">Stutzerimonas marianensis</name>
    <dbReference type="NCBI Taxonomy" id="2929513"/>
    <lineage>
        <taxon>Bacteria</taxon>
        <taxon>Pseudomonadati</taxon>
        <taxon>Pseudomonadota</taxon>
        <taxon>Gammaproteobacteria</taxon>
        <taxon>Pseudomonadales</taxon>
        <taxon>Pseudomonadaceae</taxon>
        <taxon>Stutzerimonas</taxon>
    </lineage>
</organism>
<evidence type="ECO:0000313" key="2">
    <source>
        <dbReference type="Proteomes" id="UP001139682"/>
    </source>
</evidence>
<keyword evidence="2" id="KW-1185">Reference proteome</keyword>
<gene>
    <name evidence="1" type="ORF">MST27_17040</name>
</gene>
<accession>A0A9X2ATN0</accession>
<dbReference type="EMBL" id="JALGRD010000009">
    <property type="protein sequence ID" value="MCJ0975080.1"/>
    <property type="molecule type" value="Genomic_DNA"/>
</dbReference>
<evidence type="ECO:0000313" key="1">
    <source>
        <dbReference type="EMBL" id="MCJ0975080.1"/>
    </source>
</evidence>
<dbReference type="Gene3D" id="3.30.1370.120">
    <property type="match status" value="1"/>
</dbReference>
<dbReference type="InterPro" id="IPR038591">
    <property type="entry name" value="NolW-like_sf"/>
</dbReference>
<reference evidence="1" key="1">
    <citation type="submission" date="2022-03" db="EMBL/GenBank/DDBJ databases">
        <title>Pseudomonas marianensis sp. nov., a marine bacterium isolated from deep-sea sediments of the Mariana Trench.</title>
        <authorList>
            <person name="Wei Y."/>
        </authorList>
    </citation>
    <scope>NUCLEOTIDE SEQUENCE</scope>
    <source>
        <strain evidence="1">PS1</strain>
    </source>
</reference>
<dbReference type="Gene3D" id="3.55.50.30">
    <property type="match status" value="1"/>
</dbReference>
<dbReference type="Proteomes" id="UP001139682">
    <property type="component" value="Unassembled WGS sequence"/>
</dbReference>
<comment type="caution">
    <text evidence="1">The sequence shown here is derived from an EMBL/GenBank/DDBJ whole genome shotgun (WGS) entry which is preliminary data.</text>
</comment>
<proteinExistence type="predicted"/>
<name>A0A9X2ATN0_9GAMM</name>
<protein>
    <submittedName>
        <fullName evidence="1">Type III secretion protein</fullName>
    </submittedName>
</protein>
<dbReference type="AlphaFoldDB" id="A0A9X2ATN0"/>
<dbReference type="RefSeq" id="WP_243607127.1">
    <property type="nucleotide sequence ID" value="NZ_JALGRD010000009.1"/>
</dbReference>